<evidence type="ECO:0000313" key="1">
    <source>
        <dbReference type="EMBL" id="AIQ59726.1"/>
    </source>
</evidence>
<dbReference type="OrthoDB" id="2969743at2"/>
<organism evidence="1 2">
    <name type="scientific">Paenibacillus borealis</name>
    <dbReference type="NCBI Taxonomy" id="160799"/>
    <lineage>
        <taxon>Bacteria</taxon>
        <taxon>Bacillati</taxon>
        <taxon>Bacillota</taxon>
        <taxon>Bacilli</taxon>
        <taxon>Bacillales</taxon>
        <taxon>Paenibacillaceae</taxon>
        <taxon>Paenibacillus</taxon>
    </lineage>
</organism>
<dbReference type="Proteomes" id="UP000029518">
    <property type="component" value="Chromosome"/>
</dbReference>
<keyword evidence="2" id="KW-1185">Reference proteome</keyword>
<protein>
    <submittedName>
        <fullName evidence="1">Transcriptional regulator</fullName>
    </submittedName>
</protein>
<gene>
    <name evidence="1" type="ORF">PBOR_24310</name>
</gene>
<dbReference type="RefSeq" id="WP_042215860.1">
    <property type="nucleotide sequence ID" value="NZ_CP009285.1"/>
</dbReference>
<sequence>MAIGQFGPALEQALKRSGDTREKAGLIVHADASLVGKIARGTRKASKPVMSAAAEHYDDGQLYLAAAAEVTGGASAPWLDNVDLHRASVMFKTIEEVKEVLEASSDAPISKTNKQLNDSERKQIKRLLMETVEAITALTHLAAVLCKEYSFSWLSTWKEHRADLKAKQYMK</sequence>
<dbReference type="EMBL" id="CP009285">
    <property type="protein sequence ID" value="AIQ59726.1"/>
    <property type="molecule type" value="Genomic_DNA"/>
</dbReference>
<accession>A0A089LDY8</accession>
<dbReference type="HOGENOM" id="CLU_130270_0_0_9"/>
<reference evidence="1" key="1">
    <citation type="submission" date="2014-08" db="EMBL/GenBank/DDBJ databases">
        <title>Comparative genomics of the Paenibacillus odorifer group.</title>
        <authorList>
            <person name="den Bakker H.C."/>
            <person name="Tsai Y.-C.Y.-C."/>
            <person name="Martin N."/>
            <person name="Korlach J."/>
            <person name="Wiedmann M."/>
        </authorList>
    </citation>
    <scope>NUCLEOTIDE SEQUENCE [LARGE SCALE GENOMIC DNA]</scope>
    <source>
        <strain evidence="1">DSM 13188</strain>
    </source>
</reference>
<dbReference type="KEGG" id="pbd:PBOR_24310"/>
<proteinExistence type="predicted"/>
<evidence type="ECO:0000313" key="2">
    <source>
        <dbReference type="Proteomes" id="UP000029518"/>
    </source>
</evidence>
<dbReference type="AlphaFoldDB" id="A0A089LDY8"/>
<name>A0A089LDY8_PAEBO</name>